<comment type="caution">
    <text evidence="1">The sequence shown here is derived from an EMBL/GenBank/DDBJ whole genome shotgun (WGS) entry which is preliminary data.</text>
</comment>
<evidence type="ECO:0000313" key="2">
    <source>
        <dbReference type="Proteomes" id="UP001597349"/>
    </source>
</evidence>
<dbReference type="EMBL" id="JBHUGY010000001">
    <property type="protein sequence ID" value="MFD2051729.1"/>
    <property type="molecule type" value="Genomic_DNA"/>
</dbReference>
<protein>
    <submittedName>
        <fullName evidence="1">Uncharacterized protein</fullName>
    </submittedName>
</protein>
<feature type="non-terminal residue" evidence="1">
    <location>
        <position position="1"/>
    </location>
</feature>
<name>A0ABW4W5N8_9HYPH</name>
<dbReference type="RefSeq" id="WP_379016534.1">
    <property type="nucleotide sequence ID" value="NZ_JBHUGY010000001.1"/>
</dbReference>
<organism evidence="1 2">
    <name type="scientific">Mesorhizobium calcicola</name>
    <dbReference type="NCBI Taxonomy" id="1300310"/>
    <lineage>
        <taxon>Bacteria</taxon>
        <taxon>Pseudomonadati</taxon>
        <taxon>Pseudomonadota</taxon>
        <taxon>Alphaproteobacteria</taxon>
        <taxon>Hyphomicrobiales</taxon>
        <taxon>Phyllobacteriaceae</taxon>
        <taxon>Mesorhizobium</taxon>
    </lineage>
</organism>
<proteinExistence type="predicted"/>
<dbReference type="Proteomes" id="UP001597349">
    <property type="component" value="Unassembled WGS sequence"/>
</dbReference>
<keyword evidence="2" id="KW-1185">Reference proteome</keyword>
<accession>A0ABW4W5N8</accession>
<reference evidence="2" key="1">
    <citation type="journal article" date="2019" name="Int. J. Syst. Evol. Microbiol.">
        <title>The Global Catalogue of Microorganisms (GCM) 10K type strain sequencing project: providing services to taxonomists for standard genome sequencing and annotation.</title>
        <authorList>
            <consortium name="The Broad Institute Genomics Platform"/>
            <consortium name="The Broad Institute Genome Sequencing Center for Infectious Disease"/>
            <person name="Wu L."/>
            <person name="Ma J."/>
        </authorList>
    </citation>
    <scope>NUCLEOTIDE SEQUENCE [LARGE SCALE GENOMIC DNA]</scope>
    <source>
        <strain evidence="2">CGMCC 1.16226</strain>
    </source>
</reference>
<evidence type="ECO:0000313" key="1">
    <source>
        <dbReference type="EMBL" id="MFD2051729.1"/>
    </source>
</evidence>
<gene>
    <name evidence="1" type="ORF">ACFSQT_00655</name>
</gene>
<sequence>EDPAFHANDQRRYINPLQIPAGVIPGGTSLERMGVKLGSFGVLVDTRRAGAPAVPFVVGDNGPRIGEGTPALARLAAGLTIKDPITRAERFSGIIDSKSALWIFFGKGQISGPFDAHKVIADAASAYNQWGGDARLRDCVANRNIPAN</sequence>